<evidence type="ECO:0000313" key="3">
    <source>
        <dbReference type="Proteomes" id="UP000035763"/>
    </source>
</evidence>
<protein>
    <recommendedName>
        <fullName evidence="1">Tetracyclin repressor-like C-terminal group 31 domain-containing protein</fullName>
    </recommendedName>
</protein>
<comment type="caution">
    <text evidence="2">The sequence shown here is derived from an EMBL/GenBank/DDBJ whole genome shotgun (WGS) entry which is preliminary data.</text>
</comment>
<dbReference type="STRING" id="1193182.BN11_1210007"/>
<evidence type="ECO:0000259" key="1">
    <source>
        <dbReference type="Pfam" id="PF17940"/>
    </source>
</evidence>
<dbReference type="Proteomes" id="UP000035763">
    <property type="component" value="Unassembled WGS sequence"/>
</dbReference>
<dbReference type="SUPFAM" id="SSF48498">
    <property type="entry name" value="Tetracyclin repressor-like, C-terminal domain"/>
    <property type="match status" value="1"/>
</dbReference>
<accession>W6JTZ5</accession>
<proteinExistence type="predicted"/>
<gene>
    <name evidence="2" type="ORF">BN11_1210007</name>
</gene>
<dbReference type="OrthoDB" id="7506349at2"/>
<dbReference type="EMBL" id="CAJA01000026">
    <property type="protein sequence ID" value="CCH71956.1"/>
    <property type="molecule type" value="Genomic_DNA"/>
</dbReference>
<feature type="domain" description="Tetracyclin repressor-like C-terminal group 31" evidence="1">
    <location>
        <begin position="4"/>
        <end position="93"/>
    </location>
</feature>
<dbReference type="AlphaFoldDB" id="W6JTZ5"/>
<dbReference type="Pfam" id="PF17940">
    <property type="entry name" value="TetR_C_31"/>
    <property type="match status" value="1"/>
</dbReference>
<dbReference type="InterPro" id="IPR041583">
    <property type="entry name" value="TetR_C_31"/>
</dbReference>
<evidence type="ECO:0000313" key="2">
    <source>
        <dbReference type="EMBL" id="CCH71956.1"/>
    </source>
</evidence>
<organism evidence="2 3">
    <name type="scientific">Nostocoides australiense Ben110</name>
    <dbReference type="NCBI Taxonomy" id="1193182"/>
    <lineage>
        <taxon>Bacteria</taxon>
        <taxon>Bacillati</taxon>
        <taxon>Actinomycetota</taxon>
        <taxon>Actinomycetes</taxon>
        <taxon>Micrococcales</taxon>
        <taxon>Intrasporangiaceae</taxon>
        <taxon>Nostocoides</taxon>
    </lineage>
</organism>
<dbReference type="Gene3D" id="1.10.357.10">
    <property type="entry name" value="Tetracycline Repressor, domain 2"/>
    <property type="match status" value="1"/>
</dbReference>
<reference evidence="2 3" key="1">
    <citation type="journal article" date="2013" name="ISME J.">
        <title>A metabolic model for members of the genus Tetrasphaera involved in enhanced biological phosphorus removal.</title>
        <authorList>
            <person name="Kristiansen R."/>
            <person name="Nguyen H.T.T."/>
            <person name="Saunders A.M."/>
            <person name="Nielsen J.L."/>
            <person name="Wimmer R."/>
            <person name="Le V.Q."/>
            <person name="McIlroy S.J."/>
            <person name="Petrovski S."/>
            <person name="Seviour R.J."/>
            <person name="Calteau A."/>
            <person name="Nielsen K.L."/>
            <person name="Nielsen P.H."/>
        </authorList>
    </citation>
    <scope>NUCLEOTIDE SEQUENCE [LARGE SCALE GENOMIC DNA]</scope>
    <source>
        <strain evidence="2 3">Ben110</strain>
    </source>
</reference>
<name>W6JTZ5_9MICO</name>
<sequence length="97" mass="10450">MVGQAARADLVRVQVELGVESSRSPQLGEFFDSWRTKLVGLVMGIAREVAPDHANERAEITVAAFQGVLMSALLRPEGERAAYVEGATRQLIALLSA</sequence>
<dbReference type="InterPro" id="IPR036271">
    <property type="entry name" value="Tet_transcr_reg_TetR-rel_C_sf"/>
</dbReference>
<keyword evidence="3" id="KW-1185">Reference proteome</keyword>